<dbReference type="InterPro" id="IPR010982">
    <property type="entry name" value="Lambda_DNA-bd_dom_sf"/>
</dbReference>
<dbReference type="SUPFAM" id="SSF47413">
    <property type="entry name" value="lambda repressor-like DNA-binding domains"/>
    <property type="match status" value="1"/>
</dbReference>
<gene>
    <name evidence="1" type="ORF">CHM34_02895</name>
</gene>
<keyword evidence="2" id="KW-1185">Reference proteome</keyword>
<dbReference type="CDD" id="cd00093">
    <property type="entry name" value="HTH_XRE"/>
    <property type="match status" value="1"/>
</dbReference>
<dbReference type="Proteomes" id="UP000215459">
    <property type="component" value="Unassembled WGS sequence"/>
</dbReference>
<proteinExistence type="predicted"/>
<dbReference type="GO" id="GO:0003677">
    <property type="term" value="F:DNA binding"/>
    <property type="evidence" value="ECO:0007669"/>
    <property type="project" value="InterPro"/>
</dbReference>
<accession>A0A235B928</accession>
<sequence>MAVGNVLRNVREGESQLKFSQAMNVSREAISAYETGRASIPRDVASRVMQIKDDPRFAFEVASEYTGGAWMGWLDNVDLHRSAVREKALEELQEAMEQISATSSVNRPDRGRHDDIKDTLIESIDVIVCLSHLVAVYCQEYGLSWTDMWREHRRKMEERGYIKKKSAPQGAR</sequence>
<dbReference type="OrthoDB" id="2969743at2"/>
<evidence type="ECO:0000313" key="1">
    <source>
        <dbReference type="EMBL" id="OYD08761.1"/>
    </source>
</evidence>
<dbReference type="Gene3D" id="1.10.260.40">
    <property type="entry name" value="lambda repressor-like DNA-binding domains"/>
    <property type="match status" value="1"/>
</dbReference>
<evidence type="ECO:0000313" key="2">
    <source>
        <dbReference type="Proteomes" id="UP000215459"/>
    </source>
</evidence>
<comment type="caution">
    <text evidence="1">The sequence shown here is derived from an EMBL/GenBank/DDBJ whole genome shotgun (WGS) entry which is preliminary data.</text>
</comment>
<protein>
    <submittedName>
        <fullName evidence="1">Uncharacterized protein</fullName>
    </submittedName>
</protein>
<dbReference type="RefSeq" id="WP_094263109.1">
    <property type="nucleotide sequence ID" value="NZ_NOWF01000002.1"/>
</dbReference>
<reference evidence="1 2" key="1">
    <citation type="submission" date="2017-07" db="EMBL/GenBank/DDBJ databases">
        <title>The genome sequence of Paludifilum halophilum highlights mechanisms for microbial adaptation to high salt environemnts.</title>
        <authorList>
            <person name="Belbahri L."/>
        </authorList>
    </citation>
    <scope>NUCLEOTIDE SEQUENCE [LARGE SCALE GENOMIC DNA]</scope>
    <source>
        <strain evidence="1 2">DSM 102817</strain>
    </source>
</reference>
<dbReference type="AlphaFoldDB" id="A0A235B928"/>
<name>A0A235B928_9BACL</name>
<dbReference type="EMBL" id="NOWF01000002">
    <property type="protein sequence ID" value="OYD08761.1"/>
    <property type="molecule type" value="Genomic_DNA"/>
</dbReference>
<dbReference type="InterPro" id="IPR001387">
    <property type="entry name" value="Cro/C1-type_HTH"/>
</dbReference>
<organism evidence="1 2">
    <name type="scientific">Paludifilum halophilum</name>
    <dbReference type="NCBI Taxonomy" id="1642702"/>
    <lineage>
        <taxon>Bacteria</taxon>
        <taxon>Bacillati</taxon>
        <taxon>Bacillota</taxon>
        <taxon>Bacilli</taxon>
        <taxon>Bacillales</taxon>
        <taxon>Thermoactinomycetaceae</taxon>
        <taxon>Paludifilum</taxon>
    </lineage>
</organism>